<dbReference type="RefSeq" id="WP_111728861.1">
    <property type="nucleotide sequence ID" value="NZ_QHKO01000002.1"/>
</dbReference>
<accession>A0A328C6Y7</accession>
<organism evidence="1 2">
    <name type="scientific">Lujinxingia litoralis</name>
    <dbReference type="NCBI Taxonomy" id="2211119"/>
    <lineage>
        <taxon>Bacteria</taxon>
        <taxon>Deltaproteobacteria</taxon>
        <taxon>Bradymonadales</taxon>
        <taxon>Lujinxingiaceae</taxon>
        <taxon>Lujinxingia</taxon>
    </lineage>
</organism>
<keyword evidence="2" id="KW-1185">Reference proteome</keyword>
<protein>
    <submittedName>
        <fullName evidence="1">Uncharacterized protein</fullName>
    </submittedName>
</protein>
<dbReference type="Proteomes" id="UP000249169">
    <property type="component" value="Unassembled WGS sequence"/>
</dbReference>
<dbReference type="EMBL" id="QHKO01000002">
    <property type="protein sequence ID" value="RAL23603.1"/>
    <property type="molecule type" value="Genomic_DNA"/>
</dbReference>
<comment type="caution">
    <text evidence="1">The sequence shown here is derived from an EMBL/GenBank/DDBJ whole genome shotgun (WGS) entry which is preliminary data.</text>
</comment>
<reference evidence="1 2" key="1">
    <citation type="submission" date="2018-05" db="EMBL/GenBank/DDBJ databases">
        <title>Lujinxingia marina gen. nov. sp. nov., a new facultative anaerobic member of the class Deltaproteobacteria, and proposal of Lujinxingaceae fam. nov.</title>
        <authorList>
            <person name="Li C.-M."/>
        </authorList>
    </citation>
    <scope>NUCLEOTIDE SEQUENCE [LARGE SCALE GENOMIC DNA]</scope>
    <source>
        <strain evidence="1 2">B210</strain>
    </source>
</reference>
<evidence type="ECO:0000313" key="1">
    <source>
        <dbReference type="EMBL" id="RAL23603.1"/>
    </source>
</evidence>
<dbReference type="AlphaFoldDB" id="A0A328C6Y7"/>
<dbReference type="OrthoDB" id="5509530at2"/>
<sequence>MSAASDAPRETPRATVVLSPAALRKIEARLRTRYHAYLRPGERIALAIEEEPDFVYAKLTLFRRDKTFSLDLEGAVIVQDQDASFLSATLPHDRLLAAIEYLAEQLAGYFRAQRQQRFHLDWRKHPFDAMLIRFRGEERSPGLEQQANQLLGEGVEDA</sequence>
<evidence type="ECO:0000313" key="2">
    <source>
        <dbReference type="Proteomes" id="UP000249169"/>
    </source>
</evidence>
<name>A0A328C6Y7_9DELT</name>
<proteinExistence type="predicted"/>
<gene>
    <name evidence="1" type="ORF">DL240_05435</name>
</gene>